<keyword evidence="2" id="KW-1185">Reference proteome</keyword>
<dbReference type="EMBL" id="FMYI01000009">
    <property type="protein sequence ID" value="SDC46297.1"/>
    <property type="molecule type" value="Genomic_DNA"/>
</dbReference>
<name>A0A1G6LT73_9BACI</name>
<dbReference type="Proteomes" id="UP000242949">
    <property type="component" value="Unassembled WGS sequence"/>
</dbReference>
<proteinExistence type="predicted"/>
<accession>A0A1G6LT73</accession>
<dbReference type="Gene3D" id="2.60.320.10">
    <property type="entry name" value="N-utilization substance G protein NusG, insert domain"/>
    <property type="match status" value="1"/>
</dbReference>
<sequence length="130" mass="14312">MKLRCTISDIVLIALLLILSFTPLFIFSNPFSSNQALQATVQVDQTVVDEIDLSGVNESKMIEVPEIKCNDEGIEIDDNAVRVRKSDCPEQICVRTGFIASPGEAIICLPHRVVIEITSNDSSIDDVISY</sequence>
<evidence type="ECO:0000313" key="2">
    <source>
        <dbReference type="Proteomes" id="UP000242949"/>
    </source>
</evidence>
<protein>
    <submittedName>
        <fullName evidence="1">Uncharacterized protein</fullName>
    </submittedName>
</protein>
<dbReference type="STRING" id="1612202.SAMN05421734_10957"/>
<dbReference type="AlphaFoldDB" id="A0A1G6LT73"/>
<reference evidence="2" key="1">
    <citation type="submission" date="2016-09" db="EMBL/GenBank/DDBJ databases">
        <authorList>
            <person name="Varghese N."/>
            <person name="Submissions S."/>
        </authorList>
    </citation>
    <scope>NUCLEOTIDE SEQUENCE [LARGE SCALE GENOMIC DNA]</scope>
    <source>
        <strain evidence="2">S5</strain>
    </source>
</reference>
<evidence type="ECO:0000313" key="1">
    <source>
        <dbReference type="EMBL" id="SDC46297.1"/>
    </source>
</evidence>
<dbReference type="Pfam" id="PF07009">
    <property type="entry name" value="NusG_II"/>
    <property type="match status" value="1"/>
</dbReference>
<gene>
    <name evidence="1" type="ORF">SAMN05421734_10957</name>
</gene>
<dbReference type="RefSeq" id="WP_176759278.1">
    <property type="nucleotide sequence ID" value="NZ_FMYI01000009.1"/>
</dbReference>
<dbReference type="InterPro" id="IPR038690">
    <property type="entry name" value="NusG_2_sf"/>
</dbReference>
<organism evidence="1 2">
    <name type="scientific">Pelagirhabdus alkalitolerans</name>
    <dbReference type="NCBI Taxonomy" id="1612202"/>
    <lineage>
        <taxon>Bacteria</taxon>
        <taxon>Bacillati</taxon>
        <taxon>Bacillota</taxon>
        <taxon>Bacilli</taxon>
        <taxon>Bacillales</taxon>
        <taxon>Bacillaceae</taxon>
        <taxon>Pelagirhabdus</taxon>
    </lineage>
</organism>
<dbReference type="CDD" id="cd09911">
    <property type="entry name" value="Lin0431_like"/>
    <property type="match status" value="1"/>
</dbReference>